<comment type="caution">
    <text evidence="4">The sequence shown here is derived from an EMBL/GenBank/DDBJ whole genome shotgun (WGS) entry which is preliminary data.</text>
</comment>
<dbReference type="InterPro" id="IPR001401">
    <property type="entry name" value="Dynamin_GTPase"/>
</dbReference>
<accession>A0AA38S1J7</accession>
<proteinExistence type="predicted"/>
<dbReference type="GO" id="GO:0005886">
    <property type="term" value="C:plasma membrane"/>
    <property type="evidence" value="ECO:0007669"/>
    <property type="project" value="TreeGrafter"/>
</dbReference>
<dbReference type="PANTHER" id="PTHR11566:SF131">
    <property type="entry name" value="GTPASE, PUTATIVE (AFU_ORTHOLOGUE AFUA_6G07630)-RELATED"/>
    <property type="match status" value="1"/>
</dbReference>
<dbReference type="Gene3D" id="1.20.120.1240">
    <property type="entry name" value="Dynamin, middle domain"/>
    <property type="match status" value="1"/>
</dbReference>
<reference evidence="4" key="1">
    <citation type="submission" date="2022-07" db="EMBL/GenBank/DDBJ databases">
        <title>Fungi with potential for degradation of polypropylene.</title>
        <authorList>
            <person name="Gostincar C."/>
        </authorList>
    </citation>
    <scope>NUCLEOTIDE SEQUENCE</scope>
    <source>
        <strain evidence="4">EXF-13287</strain>
    </source>
</reference>
<keyword evidence="4" id="KW-0378">Hydrolase</keyword>
<gene>
    <name evidence="4" type="ORF">NKR19_g4585</name>
</gene>
<feature type="region of interest" description="Disordered" evidence="1">
    <location>
        <begin position="583"/>
        <end position="643"/>
    </location>
</feature>
<dbReference type="InterPro" id="IPR030381">
    <property type="entry name" value="G_DYNAMIN_dom"/>
</dbReference>
<protein>
    <submittedName>
        <fullName evidence="4">P-loop containing nucleoside triphosphate hydrolase protein</fullName>
    </submittedName>
</protein>
<dbReference type="CDD" id="cd08771">
    <property type="entry name" value="DLP_1"/>
    <property type="match status" value="1"/>
</dbReference>
<dbReference type="GO" id="GO:0005874">
    <property type="term" value="C:microtubule"/>
    <property type="evidence" value="ECO:0007669"/>
    <property type="project" value="TreeGrafter"/>
</dbReference>
<evidence type="ECO:0000259" key="2">
    <source>
        <dbReference type="PROSITE" id="PS51388"/>
    </source>
</evidence>
<evidence type="ECO:0000259" key="3">
    <source>
        <dbReference type="PROSITE" id="PS51718"/>
    </source>
</evidence>
<dbReference type="GO" id="GO:0031623">
    <property type="term" value="P:receptor internalization"/>
    <property type="evidence" value="ECO:0007669"/>
    <property type="project" value="TreeGrafter"/>
</dbReference>
<organism evidence="4 5">
    <name type="scientific">Coniochaeta hoffmannii</name>
    <dbReference type="NCBI Taxonomy" id="91930"/>
    <lineage>
        <taxon>Eukaryota</taxon>
        <taxon>Fungi</taxon>
        <taxon>Dikarya</taxon>
        <taxon>Ascomycota</taxon>
        <taxon>Pezizomycotina</taxon>
        <taxon>Sordariomycetes</taxon>
        <taxon>Sordariomycetidae</taxon>
        <taxon>Coniochaetales</taxon>
        <taxon>Coniochaetaceae</taxon>
        <taxon>Coniochaeta</taxon>
    </lineage>
</organism>
<dbReference type="Pfam" id="PF00350">
    <property type="entry name" value="Dynamin_N"/>
    <property type="match status" value="1"/>
</dbReference>
<dbReference type="InterPro" id="IPR020850">
    <property type="entry name" value="GED_dom"/>
</dbReference>
<dbReference type="GO" id="GO:0005737">
    <property type="term" value="C:cytoplasm"/>
    <property type="evidence" value="ECO:0007669"/>
    <property type="project" value="TreeGrafter"/>
</dbReference>
<dbReference type="EMBL" id="JANBVN010000058">
    <property type="protein sequence ID" value="KAJ9152248.1"/>
    <property type="molecule type" value="Genomic_DNA"/>
</dbReference>
<sequence length="971" mass="108669">MARGRIKQEPGFTSTAADSVDVVPCTNSAAIDEVARALKSSKSLPMPARARLPTFTPIPEPSERRAIRSGAPSIDTRPQAPMTEAEEEEDECVLMEVRRRVKTLPEEDVNPIPVNQNASFMSNPAFQAIGQQLKEVNDTLGTLQSLGIQHVASLPELVLVGDQSAGKSSIMSAIAGLNLPHNTGVCTRCPVHIRLSRATGTDWTCRISLQQDYAFVPSDEPITQDDVNQSNPFPPWVKQARVVKDFVTIREKVDSIEQILRWAQVAILNHDDNHELFIPQDLDHADASDILSRAEAQTKAKFSPNTVALEIRGPGLPDLSFYDLPGVFANARRAEDQYLAEVVLNLTREYISHSGAIILWAVPMNTDPENSTTFRVIREMNAVKRCLGVMTKADLLPSGGHDQWIAILEGRFHQTGLGYFITSRPDKGDLDNQTAWEEAFFNRRASHSSHETPTWPHEFAEYDEICGVVRLKDFLSHKLAEDFRRSLPAVKTKLQERLYHVVSQLRKLPELPENPEFEIRKALLEFTNLARTCLDGPEFLDAWKSKETEFRDAVVNMKPKYIVKPPATKTDVIDLEADTPMVGNTPKRVSVTDHYADQNTPSKRRAGTATPSRVKVEDSPTSSTRGWHTSVATPSGLRPPGFPPRSRSLEELRVIIQSKRQPGVPDSIPEGVYQYLCTESVQPWIRPVTAFMKETTKLVNAELHRALESAFAVLKKRCVYREARTHLDAFLKAHRDTLANQLNYALTLERRRMYTKNDSFFAINKEAELRELKRHRHFYRFVAMGQQAGPGDAQRPRLLKDMSAEEIQQEEARMAKEAPKMGPDPFSQEIDVAAYTRGYYLTAASRFIDYVSLHILSGMFPTVAESIQHYLDKKLGLMDQADRALFDRLMEEEAATADKRAQLKEDKNKFDKAMQSILALEASVSARTATAHGDGDGEDEDMDYDGDATMTPGSPHGQPGYASTLATGEVM</sequence>
<name>A0AA38S1J7_9PEZI</name>
<feature type="compositionally biased region" description="Acidic residues" evidence="1">
    <location>
        <begin position="936"/>
        <end position="946"/>
    </location>
</feature>
<dbReference type="InterPro" id="IPR022812">
    <property type="entry name" value="Dynamin"/>
</dbReference>
<evidence type="ECO:0000256" key="1">
    <source>
        <dbReference type="SAM" id="MobiDB-lite"/>
    </source>
</evidence>
<evidence type="ECO:0000313" key="4">
    <source>
        <dbReference type="EMBL" id="KAJ9152248.1"/>
    </source>
</evidence>
<dbReference type="InterPro" id="IPR027417">
    <property type="entry name" value="P-loop_NTPase"/>
</dbReference>
<feature type="compositionally biased region" description="Polar residues" evidence="1">
    <location>
        <begin position="619"/>
        <end position="633"/>
    </location>
</feature>
<dbReference type="Proteomes" id="UP001174691">
    <property type="component" value="Unassembled WGS sequence"/>
</dbReference>
<dbReference type="PROSITE" id="PS51718">
    <property type="entry name" value="G_DYNAMIN_2"/>
    <property type="match status" value="1"/>
</dbReference>
<dbReference type="SUPFAM" id="SSF52540">
    <property type="entry name" value="P-loop containing nucleoside triphosphate hydrolases"/>
    <property type="match status" value="1"/>
</dbReference>
<dbReference type="PRINTS" id="PR00195">
    <property type="entry name" value="DYNAMIN"/>
</dbReference>
<feature type="domain" description="Dynamin-type G" evidence="3">
    <location>
        <begin position="151"/>
        <end position="488"/>
    </location>
</feature>
<dbReference type="Gene3D" id="3.40.50.300">
    <property type="entry name" value="P-loop containing nucleotide triphosphate hydrolases"/>
    <property type="match status" value="1"/>
</dbReference>
<dbReference type="InterPro" id="IPR045063">
    <property type="entry name" value="Dynamin_N"/>
</dbReference>
<dbReference type="GO" id="GO:0005525">
    <property type="term" value="F:GTP binding"/>
    <property type="evidence" value="ECO:0007669"/>
    <property type="project" value="InterPro"/>
</dbReference>
<evidence type="ECO:0000313" key="5">
    <source>
        <dbReference type="Proteomes" id="UP001174691"/>
    </source>
</evidence>
<feature type="region of interest" description="Disordered" evidence="1">
    <location>
        <begin position="928"/>
        <end position="971"/>
    </location>
</feature>
<dbReference type="SMART" id="SM00053">
    <property type="entry name" value="DYNc"/>
    <property type="match status" value="1"/>
</dbReference>
<dbReference type="PANTHER" id="PTHR11566">
    <property type="entry name" value="DYNAMIN"/>
    <property type="match status" value="1"/>
</dbReference>
<keyword evidence="5" id="KW-1185">Reference proteome</keyword>
<feature type="domain" description="GED" evidence="2">
    <location>
        <begin position="829"/>
        <end position="925"/>
    </location>
</feature>
<dbReference type="AlphaFoldDB" id="A0AA38S1J7"/>
<dbReference type="GO" id="GO:0008017">
    <property type="term" value="F:microtubule binding"/>
    <property type="evidence" value="ECO:0007669"/>
    <property type="project" value="TreeGrafter"/>
</dbReference>
<feature type="region of interest" description="Disordered" evidence="1">
    <location>
        <begin position="49"/>
        <end position="91"/>
    </location>
</feature>
<dbReference type="GO" id="GO:0003924">
    <property type="term" value="F:GTPase activity"/>
    <property type="evidence" value="ECO:0007669"/>
    <property type="project" value="InterPro"/>
</dbReference>
<dbReference type="PROSITE" id="PS51388">
    <property type="entry name" value="GED"/>
    <property type="match status" value="1"/>
</dbReference>